<dbReference type="PROSITE" id="PS51257">
    <property type="entry name" value="PROKAR_LIPOPROTEIN"/>
    <property type="match status" value="1"/>
</dbReference>
<dbReference type="Gene3D" id="2.120.10.30">
    <property type="entry name" value="TolB, C-terminal domain"/>
    <property type="match status" value="1"/>
</dbReference>
<proteinExistence type="predicted"/>
<dbReference type="Pfam" id="PF23500">
    <property type="entry name" value="DUF7133"/>
    <property type="match status" value="1"/>
</dbReference>
<dbReference type="RefSeq" id="WP_379848820.1">
    <property type="nucleotide sequence ID" value="NZ_JBHSMA010000008.1"/>
</dbReference>
<name>A0ABW0IGL0_9BACT</name>
<evidence type="ECO:0000256" key="1">
    <source>
        <dbReference type="SAM" id="SignalP"/>
    </source>
</evidence>
<dbReference type="EMBL" id="JBHSMA010000008">
    <property type="protein sequence ID" value="MFC5411878.1"/>
    <property type="molecule type" value="Genomic_DNA"/>
</dbReference>
<dbReference type="PANTHER" id="PTHR33546">
    <property type="entry name" value="LARGE, MULTIFUNCTIONAL SECRETED PROTEIN-RELATED"/>
    <property type="match status" value="1"/>
</dbReference>
<accession>A0ABW0IGL0</accession>
<feature type="signal peptide" evidence="1">
    <location>
        <begin position="1"/>
        <end position="20"/>
    </location>
</feature>
<evidence type="ECO:0000313" key="3">
    <source>
        <dbReference type="EMBL" id="MFC5411878.1"/>
    </source>
</evidence>
<dbReference type="PANTHER" id="PTHR33546:SF1">
    <property type="entry name" value="LARGE, MULTIFUNCTIONAL SECRETED PROTEIN"/>
    <property type="match status" value="1"/>
</dbReference>
<evidence type="ECO:0000313" key="4">
    <source>
        <dbReference type="Proteomes" id="UP001596106"/>
    </source>
</evidence>
<feature type="chain" id="PRO_5045849835" evidence="1">
    <location>
        <begin position="21"/>
        <end position="442"/>
    </location>
</feature>
<dbReference type="SUPFAM" id="SSF50952">
    <property type="entry name" value="Soluble quinoprotein glucose dehydrogenase"/>
    <property type="match status" value="1"/>
</dbReference>
<organism evidence="3 4">
    <name type="scientific">Larkinella bovis</name>
    <dbReference type="NCBI Taxonomy" id="683041"/>
    <lineage>
        <taxon>Bacteria</taxon>
        <taxon>Pseudomonadati</taxon>
        <taxon>Bacteroidota</taxon>
        <taxon>Cytophagia</taxon>
        <taxon>Cytophagales</taxon>
        <taxon>Spirosomataceae</taxon>
        <taxon>Larkinella</taxon>
    </lineage>
</organism>
<dbReference type="InterPro" id="IPR011041">
    <property type="entry name" value="Quinoprot_gluc/sorb_DH_b-prop"/>
</dbReference>
<dbReference type="Proteomes" id="UP001596106">
    <property type="component" value="Unassembled WGS sequence"/>
</dbReference>
<protein>
    <submittedName>
        <fullName evidence="3">PQQ-dependent sugar dehydrogenase</fullName>
    </submittedName>
</protein>
<sequence>MKNILVRFSCSLLLAGFLMACGQGQQSTENSEATDTTEIAEAPRAPDLPPPAESSTHFSNVIGWKDGQTPKAPDGFVVTEYARDLDNPRQTYVLPNGDVLVVESQTERKGIVKKVSSVVSGQAQSEASGKSANRITLLRDTNQDGKPDVRQTFLDGLNQPFGMLLVGTTFYVANTDGLLTFPYQTGQTRITANGKSILSLPAGGYNNHWTRNLIASADGSQIYISVGSGSNVAEHGMEHEANRANILEINPDGTGLRVFASGLRNPVGMAWNPVTSALWTAVNERDELGDDLVPDYITSVKEGAFYGWPYSYYGQNEDPRRKGERPDLVKKAIVPDVAVGSHTASLGLAFYDKDAFPAKYHNGAFVGQRGSWNRSAFAGYKVIFVPFSNGKPSGKPEDFLTGFIIDDKDVHGRPVGVTVLPDGSLLVADDAGRRIWRVSAKR</sequence>
<feature type="domain" description="DUF7133" evidence="2">
    <location>
        <begin position="95"/>
        <end position="429"/>
    </location>
</feature>
<keyword evidence="4" id="KW-1185">Reference proteome</keyword>
<keyword evidence="1" id="KW-0732">Signal</keyword>
<comment type="caution">
    <text evidence="3">The sequence shown here is derived from an EMBL/GenBank/DDBJ whole genome shotgun (WGS) entry which is preliminary data.</text>
</comment>
<dbReference type="InterPro" id="IPR011042">
    <property type="entry name" value="6-blade_b-propeller_TolB-like"/>
</dbReference>
<dbReference type="InterPro" id="IPR055557">
    <property type="entry name" value="DUF7133"/>
</dbReference>
<gene>
    <name evidence="3" type="ORF">ACFPMF_21320</name>
</gene>
<reference evidence="4" key="1">
    <citation type="journal article" date="2019" name="Int. J. Syst. Evol. Microbiol.">
        <title>The Global Catalogue of Microorganisms (GCM) 10K type strain sequencing project: providing services to taxonomists for standard genome sequencing and annotation.</title>
        <authorList>
            <consortium name="The Broad Institute Genomics Platform"/>
            <consortium name="The Broad Institute Genome Sequencing Center for Infectious Disease"/>
            <person name="Wu L."/>
            <person name="Ma J."/>
        </authorList>
    </citation>
    <scope>NUCLEOTIDE SEQUENCE [LARGE SCALE GENOMIC DNA]</scope>
    <source>
        <strain evidence="4">CCUG 55250</strain>
    </source>
</reference>
<evidence type="ECO:0000259" key="2">
    <source>
        <dbReference type="Pfam" id="PF23500"/>
    </source>
</evidence>